<evidence type="ECO:0000313" key="7">
    <source>
        <dbReference type="EMBL" id="AJT41696.1"/>
    </source>
</evidence>
<feature type="domain" description="HTH tetR-type" evidence="6">
    <location>
        <begin position="219"/>
        <end position="279"/>
    </location>
</feature>
<dbReference type="PRINTS" id="PR00455">
    <property type="entry name" value="HTHTETR"/>
</dbReference>
<evidence type="ECO:0000259" key="6">
    <source>
        <dbReference type="PROSITE" id="PS50977"/>
    </source>
</evidence>
<dbReference type="InterPro" id="IPR050109">
    <property type="entry name" value="HTH-type_TetR-like_transc_reg"/>
</dbReference>
<dbReference type="OrthoDB" id="116659at2"/>
<dbReference type="PROSITE" id="PS50977">
    <property type="entry name" value="HTH_TETR_2"/>
    <property type="match status" value="2"/>
</dbReference>
<keyword evidence="2 4" id="KW-0238">DNA-binding</keyword>
<dbReference type="PANTHER" id="PTHR30055:SF234">
    <property type="entry name" value="HTH-TYPE TRANSCRIPTIONAL REGULATOR BETI"/>
    <property type="match status" value="1"/>
</dbReference>
<dbReference type="STRING" id="1618207.UM93_09550"/>
<dbReference type="Gene3D" id="1.10.10.60">
    <property type="entry name" value="Homeodomain-like"/>
    <property type="match status" value="2"/>
</dbReference>
<evidence type="ECO:0000256" key="4">
    <source>
        <dbReference type="PROSITE-ProRule" id="PRU00335"/>
    </source>
</evidence>
<evidence type="ECO:0000256" key="2">
    <source>
        <dbReference type="ARBA" id="ARBA00023125"/>
    </source>
</evidence>
<dbReference type="Pfam" id="PF00440">
    <property type="entry name" value="TetR_N"/>
    <property type="match status" value="2"/>
</dbReference>
<feature type="DNA-binding region" description="H-T-H motif" evidence="4">
    <location>
        <begin position="242"/>
        <end position="261"/>
    </location>
</feature>
<dbReference type="InterPro" id="IPR009057">
    <property type="entry name" value="Homeodomain-like_sf"/>
</dbReference>
<dbReference type="RefSeq" id="WP_045075227.1">
    <property type="nucleotide sequence ID" value="NZ_CP011005.1"/>
</dbReference>
<evidence type="ECO:0000256" key="1">
    <source>
        <dbReference type="ARBA" id="ARBA00023015"/>
    </source>
</evidence>
<sequence length="402" mass="44396">MVSVERGAATMPYAPPRGTRPGNRKELIQRAGAELFYQYGFANVSMSQIAQAVSIGPSALYRHFAGKQELLIAVVAASVHQVREALADVDSEAVDSAEWYDALVRMSLDTRAAGVLWQRDARYLPSAEQNKLRTAIREIRLGMRSSIEMHHPESQSWSNLLTSVVLSICLSLSYHHVSLPRPQFEALMKEMIVAALDAAGALPSVAAAPVTAREPRVAKNTAEKLVAAAAELFAQKGFAQTGLEEIASAVGISEPSIYHHFPSKLDLLFEVLQHGNDALQHGRMIAMAQPGSAAELLNRLLTSYLEMVSREPALFTLLVTELGNLAEQQQAVAVAQQRTYLNQWVELLLLTHPLMAREEARIRVHAVTTVLNDFFTRKRQQLLTEEREMMLAVCQRLLQIAA</sequence>
<accession>A0A0D4C018</accession>
<keyword evidence="8" id="KW-1185">Reference proteome</keyword>
<keyword evidence="1" id="KW-0805">Transcription regulation</keyword>
<protein>
    <recommendedName>
        <fullName evidence="6">HTH tetR-type domain-containing protein</fullName>
    </recommendedName>
</protein>
<dbReference type="KEGG" id="ari:UM93_09550"/>
<evidence type="ECO:0000256" key="3">
    <source>
        <dbReference type="ARBA" id="ARBA00023163"/>
    </source>
</evidence>
<feature type="region of interest" description="Disordered" evidence="5">
    <location>
        <begin position="1"/>
        <end position="23"/>
    </location>
</feature>
<dbReference type="Proteomes" id="UP000061839">
    <property type="component" value="Chromosome"/>
</dbReference>
<keyword evidence="3" id="KW-0804">Transcription</keyword>
<feature type="DNA-binding region" description="H-T-H motif" evidence="4">
    <location>
        <begin position="45"/>
        <end position="64"/>
    </location>
</feature>
<dbReference type="AlphaFoldDB" id="A0A0D4C018"/>
<dbReference type="EMBL" id="CP011005">
    <property type="protein sequence ID" value="AJT41696.1"/>
    <property type="molecule type" value="Genomic_DNA"/>
</dbReference>
<proteinExistence type="predicted"/>
<gene>
    <name evidence="7" type="ORF">UM93_09550</name>
</gene>
<feature type="domain" description="HTH tetR-type" evidence="6">
    <location>
        <begin position="22"/>
        <end position="82"/>
    </location>
</feature>
<organism evidence="7 8">
    <name type="scientific">Psychromicrobium lacuslunae</name>
    <dbReference type="NCBI Taxonomy" id="1618207"/>
    <lineage>
        <taxon>Bacteria</taxon>
        <taxon>Bacillati</taxon>
        <taxon>Actinomycetota</taxon>
        <taxon>Actinomycetes</taxon>
        <taxon>Micrococcales</taxon>
        <taxon>Micrococcaceae</taxon>
        <taxon>Psychromicrobium</taxon>
    </lineage>
</organism>
<name>A0A0D4C018_9MICC</name>
<dbReference type="HOGENOM" id="CLU_055812_0_0_11"/>
<dbReference type="PANTHER" id="PTHR30055">
    <property type="entry name" value="HTH-TYPE TRANSCRIPTIONAL REGULATOR RUTR"/>
    <property type="match status" value="1"/>
</dbReference>
<reference evidence="7 8" key="1">
    <citation type="journal article" date="2015" name="Genome Announc.">
        <title>Complete Genome Sequencing of Protease-Producing Novel Arthrobacter sp. Strain IHBB 11108 Using PacBio Single-Molecule Real-Time Sequencing Technology.</title>
        <authorList>
            <person name="Kiran S."/>
            <person name="Swarnkar M.K."/>
            <person name="Pal M."/>
            <person name="Thakur R."/>
            <person name="Tewari R."/>
            <person name="Singh A.K."/>
            <person name="Gulati A."/>
        </authorList>
    </citation>
    <scope>NUCLEOTIDE SEQUENCE [LARGE SCALE GENOMIC DNA]</scope>
    <source>
        <strain evidence="7 8">IHBB 11108</strain>
    </source>
</reference>
<dbReference type="SUPFAM" id="SSF46689">
    <property type="entry name" value="Homeodomain-like"/>
    <property type="match status" value="2"/>
</dbReference>
<dbReference type="Gene3D" id="1.10.357.10">
    <property type="entry name" value="Tetracycline Repressor, domain 2"/>
    <property type="match status" value="2"/>
</dbReference>
<evidence type="ECO:0000313" key="8">
    <source>
        <dbReference type="Proteomes" id="UP000061839"/>
    </source>
</evidence>
<evidence type="ECO:0000256" key="5">
    <source>
        <dbReference type="SAM" id="MobiDB-lite"/>
    </source>
</evidence>
<dbReference type="InterPro" id="IPR001647">
    <property type="entry name" value="HTH_TetR"/>
</dbReference>
<dbReference type="GO" id="GO:0000976">
    <property type="term" value="F:transcription cis-regulatory region binding"/>
    <property type="evidence" value="ECO:0007669"/>
    <property type="project" value="TreeGrafter"/>
</dbReference>
<dbReference type="GO" id="GO:0003700">
    <property type="term" value="F:DNA-binding transcription factor activity"/>
    <property type="evidence" value="ECO:0007669"/>
    <property type="project" value="TreeGrafter"/>
</dbReference>
<dbReference type="PATRIC" id="fig|1618207.4.peg.1934"/>